<feature type="compositionally biased region" description="Basic and acidic residues" evidence="2">
    <location>
        <begin position="711"/>
        <end position="724"/>
    </location>
</feature>
<protein>
    <submittedName>
        <fullName evidence="4">Uncharacterized protein</fullName>
    </submittedName>
</protein>
<sequence>MEDSPCWIGPDQINCYYSVFVYRILNMSMEDLCSCFDVETGESGNKPITYARHLLEFCCYRAFNVLTARADYLSDKEFRRLAYGMMLAWEAPGVDGETLYKESASPSRMQSEDDDGWSLFYSSSTVTAVRVIHMVSCPKEFVDNENTVGPEAFARIAPACVVIADVATVQNLFDALTNTSGNRLHFLIYDKYLQSLDSYAATFSGSSSCHIKDGTFSSHSGCLLFTDPTFSTGTCCACRLTLSSKALYFESLGVGQYDKAARYDLSTDLKQVIKPELTGPLGARLLTKLAEPIFLEFPEFKGSSRRDYWLDVTLEILLAHRFVRKYHLKGIQESEAVSRAILGIFWCRAEDVEFDEEATYGSGYIHVGEVDLLEAAVKQSKVDTGKAVAAQETVNQVKVDGIDANIAIMKELLFPLIVLARRVQFLASWEEPFKSSVFLVLMCYLFLSGWFKFVLPFILVFLAVLMLWHRLANKGKLVDAFRIIAPPNKNAVEQLITLQEAISQVETLVQAVNIVLLKMRALLLAVLPEISAEVRSMAQKDDAHASVVEEGNTSKKTSRTTLLEEKMVSMVQAISEHRDSINDLNEQYDDVEARVKGLESGTEEAKVETQSLVSQVAGDIRAEMAQLKDLLMSTIDSVEKRIDSMEEKIESLHADVVLCKSAMAGSAAVRDGPRLKFKQEPKKERGNKSSGNKGKGGGAKPTERSYNGSKSSERKDKDKEKSHSDRKSKRLDCFLCGGDHWARECPQRRKLNAIMATSPGESSGDEAHMGTLRLCNSVKATVEEPKEDMDLAKVCTLPRDKKPYLMFVEAIVGGKASKALVDTGATHNFVTLKEATRLGLKFTKKRGSLKTVNTIPAPIHGVARGVPLQLSEWKGAVDFTVVDMDDFNLVLGLEFMDSVRPFTFEEDGSLTIKRGQGAWSVPVAREEAEAKMLSAIQLDKGIKRKQTTFLATMVEEKPEVQQEILVEVARVLKEFEDVTPPELPKRLPPRREKFGFSGMKDFGSIQLLNKISTGIA</sequence>
<dbReference type="Gramene" id="AUR62032896-RA">
    <property type="protein sequence ID" value="AUR62032896-RA:cds"/>
    <property type="gene ID" value="AUR62032896"/>
</dbReference>
<keyword evidence="3" id="KW-0812">Transmembrane</keyword>
<evidence type="ECO:0000256" key="1">
    <source>
        <dbReference type="SAM" id="Coils"/>
    </source>
</evidence>
<dbReference type="InterPro" id="IPR021109">
    <property type="entry name" value="Peptidase_aspartic_dom_sf"/>
</dbReference>
<feature type="coiled-coil region" evidence="1">
    <location>
        <begin position="574"/>
        <end position="601"/>
    </location>
</feature>
<dbReference type="Gene3D" id="2.40.70.10">
    <property type="entry name" value="Acid Proteases"/>
    <property type="match status" value="1"/>
</dbReference>
<reference evidence="4" key="2">
    <citation type="submission" date="2021-03" db="UniProtKB">
        <authorList>
            <consortium name="EnsemblPlants"/>
        </authorList>
    </citation>
    <scope>IDENTIFICATION</scope>
</reference>
<evidence type="ECO:0000313" key="5">
    <source>
        <dbReference type="Proteomes" id="UP000596660"/>
    </source>
</evidence>
<feature type="transmembrane region" description="Helical" evidence="3">
    <location>
        <begin position="437"/>
        <end position="468"/>
    </location>
</feature>
<organism evidence="4 5">
    <name type="scientific">Chenopodium quinoa</name>
    <name type="common">Quinoa</name>
    <dbReference type="NCBI Taxonomy" id="63459"/>
    <lineage>
        <taxon>Eukaryota</taxon>
        <taxon>Viridiplantae</taxon>
        <taxon>Streptophyta</taxon>
        <taxon>Embryophyta</taxon>
        <taxon>Tracheophyta</taxon>
        <taxon>Spermatophyta</taxon>
        <taxon>Magnoliopsida</taxon>
        <taxon>eudicotyledons</taxon>
        <taxon>Gunneridae</taxon>
        <taxon>Pentapetalae</taxon>
        <taxon>Caryophyllales</taxon>
        <taxon>Chenopodiaceae</taxon>
        <taxon>Chenopodioideae</taxon>
        <taxon>Atripliceae</taxon>
        <taxon>Chenopodium</taxon>
    </lineage>
</organism>
<dbReference type="PANTHER" id="PTHR31860:SF4">
    <property type="entry name" value="OS02G0637800 PROTEIN"/>
    <property type="match status" value="1"/>
</dbReference>
<keyword evidence="3" id="KW-0472">Membrane</keyword>
<keyword evidence="1" id="KW-0175">Coiled coil</keyword>
<dbReference type="SUPFAM" id="SSF50630">
    <property type="entry name" value="Acid proteases"/>
    <property type="match status" value="1"/>
</dbReference>
<keyword evidence="5" id="KW-1185">Reference proteome</keyword>
<dbReference type="Pfam" id="PF04842">
    <property type="entry name" value="DUF639"/>
    <property type="match status" value="1"/>
</dbReference>
<dbReference type="AlphaFoldDB" id="A0A803MNP5"/>
<dbReference type="PANTHER" id="PTHR31860">
    <property type="entry name" value="HEAT-INDUCIBLE TRANSCRIPTION REPRESSOR (DUF639)-RELATED"/>
    <property type="match status" value="1"/>
</dbReference>
<feature type="compositionally biased region" description="Basic and acidic residues" evidence="2">
    <location>
        <begin position="671"/>
        <end position="687"/>
    </location>
</feature>
<feature type="region of interest" description="Disordered" evidence="2">
    <location>
        <begin position="670"/>
        <end position="724"/>
    </location>
</feature>
<dbReference type="Pfam" id="PF13975">
    <property type="entry name" value="gag-asp_proteas"/>
    <property type="match status" value="1"/>
</dbReference>
<evidence type="ECO:0000256" key="3">
    <source>
        <dbReference type="SAM" id="Phobius"/>
    </source>
</evidence>
<keyword evidence="3" id="KW-1133">Transmembrane helix</keyword>
<proteinExistence type="predicted"/>
<dbReference type="CDD" id="cd00303">
    <property type="entry name" value="retropepsin_like"/>
    <property type="match status" value="1"/>
</dbReference>
<reference evidence="4" key="1">
    <citation type="journal article" date="2017" name="Nature">
        <title>The genome of Chenopodium quinoa.</title>
        <authorList>
            <person name="Jarvis D.E."/>
            <person name="Ho Y.S."/>
            <person name="Lightfoot D.J."/>
            <person name="Schmoeckel S.M."/>
            <person name="Li B."/>
            <person name="Borm T.J.A."/>
            <person name="Ohyanagi H."/>
            <person name="Mineta K."/>
            <person name="Michell C.T."/>
            <person name="Saber N."/>
            <person name="Kharbatia N.M."/>
            <person name="Rupper R.R."/>
            <person name="Sharp A.R."/>
            <person name="Dally N."/>
            <person name="Boughton B.A."/>
            <person name="Woo Y.H."/>
            <person name="Gao G."/>
            <person name="Schijlen E.G.W.M."/>
            <person name="Guo X."/>
            <person name="Momin A.A."/>
            <person name="Negrao S."/>
            <person name="Al-Babili S."/>
            <person name="Gehring C."/>
            <person name="Roessner U."/>
            <person name="Jung C."/>
            <person name="Murphy K."/>
            <person name="Arold S.T."/>
            <person name="Gojobori T."/>
            <person name="van der Linden C.G."/>
            <person name="van Loo E.N."/>
            <person name="Jellen E.N."/>
            <person name="Maughan P.J."/>
            <person name="Tester M."/>
        </authorList>
    </citation>
    <scope>NUCLEOTIDE SEQUENCE [LARGE SCALE GENOMIC DNA]</scope>
    <source>
        <strain evidence="4">cv. PI 614886</strain>
    </source>
</reference>
<dbReference type="EnsemblPlants" id="AUR62032896-RA">
    <property type="protein sequence ID" value="AUR62032896-RA:cds"/>
    <property type="gene ID" value="AUR62032896"/>
</dbReference>
<evidence type="ECO:0000313" key="4">
    <source>
        <dbReference type="EnsemblPlants" id="AUR62032896-RA:cds"/>
    </source>
</evidence>
<name>A0A803MNP5_CHEQI</name>
<dbReference type="InterPro" id="IPR006927">
    <property type="entry name" value="DUF639"/>
</dbReference>
<accession>A0A803MNP5</accession>
<feature type="coiled-coil region" evidence="1">
    <location>
        <begin position="628"/>
        <end position="655"/>
    </location>
</feature>
<dbReference type="Proteomes" id="UP000596660">
    <property type="component" value="Unplaced"/>
</dbReference>
<evidence type="ECO:0000256" key="2">
    <source>
        <dbReference type="SAM" id="MobiDB-lite"/>
    </source>
</evidence>